<keyword evidence="3" id="KW-1185">Reference proteome</keyword>
<proteinExistence type="predicted"/>
<dbReference type="PROSITE" id="PS51257">
    <property type="entry name" value="PROKAR_LIPOPROTEIN"/>
    <property type="match status" value="1"/>
</dbReference>
<organism evidence="2 3">
    <name type="scientific">Vibrio superstes NBRC 103154</name>
    <dbReference type="NCBI Taxonomy" id="1219062"/>
    <lineage>
        <taxon>Bacteria</taxon>
        <taxon>Pseudomonadati</taxon>
        <taxon>Pseudomonadota</taxon>
        <taxon>Gammaproteobacteria</taxon>
        <taxon>Vibrionales</taxon>
        <taxon>Vibrionaceae</taxon>
        <taxon>Vibrio</taxon>
    </lineage>
</organism>
<dbReference type="OrthoDB" id="12517at2"/>
<protein>
    <recommendedName>
        <fullName evidence="4">LPP20 lipoprotein</fullName>
    </recommendedName>
</protein>
<evidence type="ECO:0000313" key="2">
    <source>
        <dbReference type="EMBL" id="GEM77825.1"/>
    </source>
</evidence>
<name>A0A511QKG9_9VIBR</name>
<dbReference type="AlphaFoldDB" id="A0A511QKG9"/>
<accession>A0A511QKG9</accession>
<feature type="signal peptide" evidence="1">
    <location>
        <begin position="1"/>
        <end position="18"/>
    </location>
</feature>
<gene>
    <name evidence="2" type="ORF">VSU01S_00700</name>
</gene>
<feature type="chain" id="PRO_5021890272" description="LPP20 lipoprotein" evidence="1">
    <location>
        <begin position="19"/>
        <end position="185"/>
    </location>
</feature>
<evidence type="ECO:0008006" key="4">
    <source>
        <dbReference type="Google" id="ProtNLM"/>
    </source>
</evidence>
<dbReference type="RefSeq" id="WP_119008984.1">
    <property type="nucleotide sequence ID" value="NZ_BJXK01000001.1"/>
</dbReference>
<comment type="caution">
    <text evidence="2">The sequence shown here is derived from an EMBL/GenBank/DDBJ whole genome shotgun (WGS) entry which is preliminary data.</text>
</comment>
<keyword evidence="1" id="KW-0732">Signal</keyword>
<reference evidence="2 3" key="1">
    <citation type="submission" date="2019-07" db="EMBL/GenBank/DDBJ databases">
        <title>Whole genome shotgun sequence of Vibrio superstes NBRC 103154.</title>
        <authorList>
            <person name="Hosoyama A."/>
            <person name="Uohara A."/>
            <person name="Ohji S."/>
            <person name="Ichikawa N."/>
        </authorList>
    </citation>
    <scope>NUCLEOTIDE SEQUENCE [LARGE SCALE GENOMIC DNA]</scope>
    <source>
        <strain evidence="2 3">NBRC 103154</strain>
    </source>
</reference>
<evidence type="ECO:0000256" key="1">
    <source>
        <dbReference type="SAM" id="SignalP"/>
    </source>
</evidence>
<dbReference type="EMBL" id="BJXK01000001">
    <property type="protein sequence ID" value="GEM77825.1"/>
    <property type="molecule type" value="Genomic_DNA"/>
</dbReference>
<evidence type="ECO:0000313" key="3">
    <source>
        <dbReference type="Proteomes" id="UP000321113"/>
    </source>
</evidence>
<sequence>MKRIFGLALIASALTACSSTEEVAKADCAFPDKSEAPSWYCEKATSTDQPSYFYLGSSSVKAESSTQERLAVANATVKLSQELDSSITSLVNEREQINTSAGVSVSKKFVEISSTLMTDTKLTGVRQYESAVDESGQRWVLVGISQADYLDIKQRVIAQSIEDLQQQPLTDAEQTEVFSLKSLLN</sequence>
<dbReference type="Gene3D" id="3.10.28.20">
    <property type="entry name" value="Acetamidase/Formamidase-like domains"/>
    <property type="match status" value="1"/>
</dbReference>
<dbReference type="Proteomes" id="UP000321113">
    <property type="component" value="Unassembled WGS sequence"/>
</dbReference>